<dbReference type="InterPro" id="IPR005094">
    <property type="entry name" value="Endonuclease_MobA/VirD2"/>
</dbReference>
<evidence type="ECO:0000313" key="2">
    <source>
        <dbReference type="EMBL" id="EKC68313.1"/>
    </source>
</evidence>
<dbReference type="AlphaFoldDB" id="K1TET3"/>
<sequence length="177" mass="19524">MVANITTGKDVYGALAYNQEKVDRGDGKVLLTHIVREPADGRFNVAATAEDLLRWMPSHYRTEKPVVHVSLNPAPEDRLDDGQLAEIAGAYMERMGWGGQPYIVFKHTDIGREHIHIVSVQVAQDGRKINDSRRNERSVAVTEELEREYGLHPAKGILGGLFIGDTLAGGGYTIVFA</sequence>
<name>K1TET3_9ZZZZ</name>
<gene>
    <name evidence="2" type="ORF">OBE_05002</name>
</gene>
<comment type="caution">
    <text evidence="2">The sequence shown here is derived from an EMBL/GenBank/DDBJ whole genome shotgun (WGS) entry which is preliminary data.</text>
</comment>
<dbReference type="EMBL" id="AJWZ01003411">
    <property type="protein sequence ID" value="EKC68313.1"/>
    <property type="molecule type" value="Genomic_DNA"/>
</dbReference>
<evidence type="ECO:0000259" key="1">
    <source>
        <dbReference type="Pfam" id="PF03432"/>
    </source>
</evidence>
<feature type="domain" description="MobA/VirD2-like nuclease" evidence="1">
    <location>
        <begin position="52"/>
        <end position="151"/>
    </location>
</feature>
<organism evidence="2">
    <name type="scientific">human gut metagenome</name>
    <dbReference type="NCBI Taxonomy" id="408170"/>
    <lineage>
        <taxon>unclassified sequences</taxon>
        <taxon>metagenomes</taxon>
        <taxon>organismal metagenomes</taxon>
    </lineage>
</organism>
<reference evidence="2" key="1">
    <citation type="journal article" date="2013" name="Environ. Microbiol.">
        <title>Microbiota from the distal guts of lean and obese adolescents exhibit partial functional redundancy besides clear differences in community structure.</title>
        <authorList>
            <person name="Ferrer M."/>
            <person name="Ruiz A."/>
            <person name="Lanza F."/>
            <person name="Haange S.B."/>
            <person name="Oberbach A."/>
            <person name="Till H."/>
            <person name="Bargiela R."/>
            <person name="Campoy C."/>
            <person name="Segura M.T."/>
            <person name="Richter M."/>
            <person name="von Bergen M."/>
            <person name="Seifert J."/>
            <person name="Suarez A."/>
        </authorList>
    </citation>
    <scope>NUCLEOTIDE SEQUENCE</scope>
</reference>
<proteinExistence type="predicted"/>
<dbReference type="Pfam" id="PF03432">
    <property type="entry name" value="Relaxase"/>
    <property type="match status" value="1"/>
</dbReference>
<protein>
    <submittedName>
        <fullName evidence="2">Relaxase/mobilization nuclease domain protein</fullName>
    </submittedName>
</protein>
<accession>K1TET3</accession>